<proteinExistence type="inferred from homology"/>
<dbReference type="VEuPathDB" id="FungiDB:CAGL0M11858g"/>
<comment type="function">
    <text evidence="1 11">Acts as a component of the essential kinetochore-associated NDC80 complex, which is required for chromosome segregation and spindle checkpoint activity.</text>
</comment>
<keyword evidence="6 11" id="KW-0498">Mitosis</keyword>
<dbReference type="AlphaFoldDB" id="A0A0W0CGH5"/>
<evidence type="ECO:0000313" key="13">
    <source>
        <dbReference type="EMBL" id="KTA98916.1"/>
    </source>
</evidence>
<feature type="domain" description="Chromosome segregation protein Spc25 C-terminal" evidence="12">
    <location>
        <begin position="162"/>
        <end position="233"/>
    </location>
</feature>
<protein>
    <recommendedName>
        <fullName evidence="11">Kinetochore protein SPC25</fullName>
    </recommendedName>
</protein>
<dbReference type="Proteomes" id="UP000054886">
    <property type="component" value="Unassembled WGS sequence"/>
</dbReference>
<dbReference type="InterPro" id="IPR013255">
    <property type="entry name" value="Spc25_C"/>
</dbReference>
<evidence type="ECO:0000256" key="3">
    <source>
        <dbReference type="ARBA" id="ARBA00011562"/>
    </source>
</evidence>
<keyword evidence="11" id="KW-0539">Nucleus</keyword>
<evidence type="ECO:0000256" key="11">
    <source>
        <dbReference type="RuleBase" id="RU367150"/>
    </source>
</evidence>
<dbReference type="GO" id="GO:0031262">
    <property type="term" value="C:Ndc80 complex"/>
    <property type="evidence" value="ECO:0007669"/>
    <property type="project" value="InterPro"/>
</dbReference>
<dbReference type="OrthoDB" id="4056921at2759"/>
<dbReference type="CDD" id="cd23784">
    <property type="entry name" value="RWD_Spc25"/>
    <property type="match status" value="1"/>
</dbReference>
<evidence type="ECO:0000256" key="7">
    <source>
        <dbReference type="ARBA" id="ARBA00022838"/>
    </source>
</evidence>
<comment type="subcellular location">
    <subcellularLocation>
        <location evidence="11">Nucleus</location>
    </subcellularLocation>
    <subcellularLocation>
        <location evidence="11">Chromosome</location>
        <location evidence="11">Centromere</location>
        <location evidence="11">Kinetochore</location>
    </subcellularLocation>
</comment>
<dbReference type="GO" id="GO:0051301">
    <property type="term" value="P:cell division"/>
    <property type="evidence" value="ECO:0007669"/>
    <property type="project" value="UniProtKB-UniRule"/>
</dbReference>
<evidence type="ECO:0000256" key="4">
    <source>
        <dbReference type="ARBA" id="ARBA00022454"/>
    </source>
</evidence>
<evidence type="ECO:0000256" key="10">
    <source>
        <dbReference type="ARBA" id="ARBA00023328"/>
    </source>
</evidence>
<keyword evidence="10 11" id="KW-0137">Centromere</keyword>
<evidence type="ECO:0000313" key="14">
    <source>
        <dbReference type="Proteomes" id="UP000054886"/>
    </source>
</evidence>
<gene>
    <name evidence="13" type="ORF">AO440_004365</name>
</gene>
<name>A0A0W0CGH5_CANGB</name>
<dbReference type="VEuPathDB" id="FungiDB:GWK60_M11803"/>
<evidence type="ECO:0000256" key="9">
    <source>
        <dbReference type="ARBA" id="ARBA00023306"/>
    </source>
</evidence>
<keyword evidence="5 11" id="KW-0132">Cell division</keyword>
<dbReference type="Gene3D" id="3.30.457.50">
    <property type="entry name" value="Chromosome segregation protein Spc25"/>
    <property type="match status" value="1"/>
</dbReference>
<dbReference type="GO" id="GO:0005634">
    <property type="term" value="C:nucleus"/>
    <property type="evidence" value="ECO:0007669"/>
    <property type="project" value="UniProtKB-SubCell"/>
</dbReference>
<dbReference type="Pfam" id="PF08234">
    <property type="entry name" value="Spindle_Spc25"/>
    <property type="match status" value="1"/>
</dbReference>
<comment type="similarity">
    <text evidence="2 11">Belongs to the SPC25 family.</text>
</comment>
<reference evidence="13 14" key="1">
    <citation type="submission" date="2015-10" db="EMBL/GenBank/DDBJ databases">
        <title>Draft genomes sequences of Candida glabrata isolates 1A, 1B, 2A, 2B, 3A and 3B.</title>
        <authorList>
            <person name="Haavelsrud O.E."/>
            <person name="Gaustad P."/>
        </authorList>
    </citation>
    <scope>NUCLEOTIDE SEQUENCE [LARGE SCALE GENOMIC DNA]</scope>
    <source>
        <strain evidence="13">910700640</strain>
    </source>
</reference>
<keyword evidence="8" id="KW-0175">Coiled coil</keyword>
<comment type="subunit">
    <text evidence="3">Component of the NDC80 complex, which consists of NDC80, NUF2, SPC24 and SPC25.</text>
</comment>
<evidence type="ECO:0000256" key="5">
    <source>
        <dbReference type="ARBA" id="ARBA00022618"/>
    </source>
</evidence>
<evidence type="ECO:0000256" key="2">
    <source>
        <dbReference type="ARBA" id="ARBA00006379"/>
    </source>
</evidence>
<evidence type="ECO:0000256" key="8">
    <source>
        <dbReference type="ARBA" id="ARBA00023054"/>
    </source>
</evidence>
<dbReference type="GO" id="GO:0007059">
    <property type="term" value="P:chromosome segregation"/>
    <property type="evidence" value="ECO:0007669"/>
    <property type="project" value="InterPro"/>
</dbReference>
<dbReference type="VEuPathDB" id="FungiDB:B1J91_M11858g"/>
<keyword evidence="9 11" id="KW-0131">Cell cycle</keyword>
<dbReference type="EMBL" id="LLZZ01000150">
    <property type="protein sequence ID" value="KTA98916.1"/>
    <property type="molecule type" value="Genomic_DNA"/>
</dbReference>
<evidence type="ECO:0000256" key="6">
    <source>
        <dbReference type="ARBA" id="ARBA00022776"/>
    </source>
</evidence>
<evidence type="ECO:0000259" key="12">
    <source>
        <dbReference type="Pfam" id="PF08234"/>
    </source>
</evidence>
<accession>A0A0W0CGH5</accession>
<dbReference type="VEuPathDB" id="FungiDB:GVI51_M11825"/>
<organism evidence="13 14">
    <name type="scientific">Candida glabrata</name>
    <name type="common">Yeast</name>
    <name type="synonym">Torulopsis glabrata</name>
    <dbReference type="NCBI Taxonomy" id="5478"/>
    <lineage>
        <taxon>Eukaryota</taxon>
        <taxon>Fungi</taxon>
        <taxon>Dikarya</taxon>
        <taxon>Ascomycota</taxon>
        <taxon>Saccharomycotina</taxon>
        <taxon>Saccharomycetes</taxon>
        <taxon>Saccharomycetales</taxon>
        <taxon>Saccharomycetaceae</taxon>
        <taxon>Nakaseomyces</taxon>
    </lineage>
</organism>
<comment type="caution">
    <text evidence="13">The sequence shown here is derived from an EMBL/GenBank/DDBJ whole genome shotgun (WGS) entry which is preliminary data.</text>
</comment>
<sequence length="237" mass="27854">MENNGKSRGTQLVGQIDDLTRELQDAQKVVVSRINERNRLVSDMMERYRSNLRILQEQRVTVLSELDRYKEEESRMKEALQNLNSTKEEFKSEMDAYQLKAEKMRLQKQQLQKQLDDLNKMFADRANEIQKYKEMVTRQRQLDSPEIKLYEKLLGLQIDKADTHMLKFTFTDFGREREYKSVIVDVSQLNDDSSPLRIKEIESGVSASTVNELETVLNQQGIVQFLIEVRKVLVKSE</sequence>
<keyword evidence="4 11" id="KW-0158">Chromosome</keyword>
<evidence type="ECO:0000256" key="1">
    <source>
        <dbReference type="ARBA" id="ARBA00002772"/>
    </source>
</evidence>
<keyword evidence="7 11" id="KW-0995">Kinetochore</keyword>